<organism evidence="1 2">
    <name type="scientific">Winogradskyella pulchriflava</name>
    <dbReference type="NCBI Taxonomy" id="1110688"/>
    <lineage>
        <taxon>Bacteria</taxon>
        <taxon>Pseudomonadati</taxon>
        <taxon>Bacteroidota</taxon>
        <taxon>Flavobacteriia</taxon>
        <taxon>Flavobacteriales</taxon>
        <taxon>Flavobacteriaceae</taxon>
        <taxon>Winogradskyella</taxon>
    </lineage>
</organism>
<reference evidence="1 2" key="1">
    <citation type="submission" date="2024-09" db="EMBL/GenBank/DDBJ databases">
        <authorList>
            <person name="Sun Q."/>
            <person name="Mori K."/>
        </authorList>
    </citation>
    <scope>NUCLEOTIDE SEQUENCE [LARGE SCALE GENOMIC DNA]</scope>
    <source>
        <strain evidence="1 2">NCAIM B.02481</strain>
    </source>
</reference>
<accession>A0ABV6Q9W9</accession>
<sequence length="147" mass="16569">MGFSFSKFLGKTKPESSSNDSIEAIIEAVGNEPYGVSKNNVLFSGLNELGGYFFFQTVIVGAFKVKCKNGAKLTFIGKDFELRLNSDSNEFESDHTDVKGRFVTKIDFLIEETDIERLKEAELKQVLLKVKQQEITFSKYIASDEEE</sequence>
<dbReference type="RefSeq" id="WP_386063834.1">
    <property type="nucleotide sequence ID" value="NZ_JBHLTQ010000005.1"/>
</dbReference>
<evidence type="ECO:0000313" key="1">
    <source>
        <dbReference type="EMBL" id="MFC0605093.1"/>
    </source>
</evidence>
<evidence type="ECO:0000313" key="2">
    <source>
        <dbReference type="Proteomes" id="UP001589832"/>
    </source>
</evidence>
<proteinExistence type="predicted"/>
<dbReference type="Proteomes" id="UP001589832">
    <property type="component" value="Unassembled WGS sequence"/>
</dbReference>
<dbReference type="EMBL" id="JBHLTQ010000005">
    <property type="protein sequence ID" value="MFC0605093.1"/>
    <property type="molecule type" value="Genomic_DNA"/>
</dbReference>
<gene>
    <name evidence="1" type="ORF">ACFFGA_11050</name>
</gene>
<name>A0ABV6Q9W9_9FLAO</name>
<keyword evidence="2" id="KW-1185">Reference proteome</keyword>
<protein>
    <submittedName>
        <fullName evidence="1">Uncharacterized protein</fullName>
    </submittedName>
</protein>
<comment type="caution">
    <text evidence="1">The sequence shown here is derived from an EMBL/GenBank/DDBJ whole genome shotgun (WGS) entry which is preliminary data.</text>
</comment>